<reference evidence="1" key="1">
    <citation type="submission" date="2009-04" db="EMBL/GenBank/DDBJ databases">
        <authorList>
            <person name="Weinstock G."/>
            <person name="Sodergren E."/>
            <person name="Clifton S."/>
            <person name="Fulton L."/>
            <person name="Fulton B."/>
            <person name="Courtney L."/>
            <person name="Fronick C."/>
            <person name="Harrison M."/>
            <person name="Strong C."/>
            <person name="Farmer C."/>
            <person name="Delahaunty K."/>
            <person name="Markovic C."/>
            <person name="Hall O."/>
            <person name="Minx P."/>
            <person name="Tomlinson C."/>
            <person name="Mitreva M."/>
            <person name="Nelson J."/>
            <person name="Hou S."/>
            <person name="Wollam A."/>
            <person name="Pepin K.H."/>
            <person name="Johnson M."/>
            <person name="Bhonagiri V."/>
            <person name="Nash W.E."/>
            <person name="Warren W."/>
            <person name="Chinwalla A."/>
            <person name="Mardis E.R."/>
            <person name="Wilson R.K."/>
        </authorList>
    </citation>
    <scope>NUCLEOTIDE SEQUENCE [LARGE SCALE GENOMIC DNA]</scope>
    <source>
        <strain evidence="1">ATCC 51147</strain>
    </source>
</reference>
<protein>
    <submittedName>
        <fullName evidence="1">Uncharacterized protein</fullName>
    </submittedName>
</protein>
<gene>
    <name evidence="1" type="ORF">GCWU000324_03157</name>
</gene>
<dbReference type="STRING" id="629741.GCWU000324_03157"/>
<comment type="caution">
    <text evidence="1">The sequence shown here is derived from an EMBL/GenBank/DDBJ whole genome shotgun (WGS) entry which is preliminary data.</text>
</comment>
<dbReference type="Proteomes" id="UP000003009">
    <property type="component" value="Unassembled WGS sequence"/>
</dbReference>
<name>C4GN68_9NEIS</name>
<keyword evidence="2" id="KW-1185">Reference proteome</keyword>
<accession>C4GN68</accession>
<dbReference type="HOGENOM" id="CLU_3311217_0_0_4"/>
<dbReference type="EMBL" id="ACJW02000008">
    <property type="protein sequence ID" value="EEP66753.1"/>
    <property type="molecule type" value="Genomic_DNA"/>
</dbReference>
<evidence type="ECO:0000313" key="2">
    <source>
        <dbReference type="Proteomes" id="UP000003009"/>
    </source>
</evidence>
<sequence>MLFALYPRFYVIKSAYANNEYRFLITQGSLKMYPSKAMI</sequence>
<dbReference type="AlphaFoldDB" id="C4GN68"/>
<organism evidence="1 2">
    <name type="scientific">Kingella oralis ATCC 51147</name>
    <dbReference type="NCBI Taxonomy" id="629741"/>
    <lineage>
        <taxon>Bacteria</taxon>
        <taxon>Pseudomonadati</taxon>
        <taxon>Pseudomonadota</taxon>
        <taxon>Betaproteobacteria</taxon>
        <taxon>Neisseriales</taxon>
        <taxon>Neisseriaceae</taxon>
        <taxon>Kingella</taxon>
    </lineage>
</organism>
<evidence type="ECO:0000313" key="1">
    <source>
        <dbReference type="EMBL" id="EEP66753.1"/>
    </source>
</evidence>
<proteinExistence type="predicted"/>